<gene>
    <name evidence="5" type="ORF">SAMN05444281_2223</name>
</gene>
<dbReference type="InterPro" id="IPR051099">
    <property type="entry name" value="AGR/TXD"/>
</dbReference>
<dbReference type="EMBL" id="FQXQ01000004">
    <property type="protein sequence ID" value="SHH82538.1"/>
    <property type="molecule type" value="Genomic_DNA"/>
</dbReference>
<evidence type="ECO:0000313" key="6">
    <source>
        <dbReference type="Proteomes" id="UP000184109"/>
    </source>
</evidence>
<dbReference type="PANTHER" id="PTHR15337:SF11">
    <property type="entry name" value="THIOREDOXIN DOMAIN-CONTAINING PROTEIN"/>
    <property type="match status" value="1"/>
</dbReference>
<feature type="chain" id="PRO_5012341562" description="Spermatogenesis-associated protein 20-like TRX domain-containing protein" evidence="3">
    <location>
        <begin position="18"/>
        <end position="175"/>
    </location>
</feature>
<keyword evidence="6" id="KW-1185">Reference proteome</keyword>
<sequence length="175" mass="20427">MKAFLLSLLIIPTLLFANPEPKAKTINWISFEKAIELNKTNPKPILIDVYTDWCTWCHKMDASTYKEEVIVNYINNNFYAVKLNAEQKEDIKFNDHTFKYVGNERRGTHELASSLLNGKMSYPSTVFLNKDLELVQAVPGYLQAPIMEKLINYMGEEIYLDKEWDTFDKEFKSKI</sequence>
<dbReference type="AlphaFoldDB" id="A0A1M5W524"/>
<proteinExistence type="predicted"/>
<evidence type="ECO:0000256" key="1">
    <source>
        <dbReference type="ARBA" id="ARBA00022729"/>
    </source>
</evidence>
<evidence type="ECO:0000256" key="2">
    <source>
        <dbReference type="ARBA" id="ARBA00023284"/>
    </source>
</evidence>
<feature type="domain" description="Spermatogenesis-associated protein 20-like TRX" evidence="4">
    <location>
        <begin position="24"/>
        <end position="97"/>
    </location>
</feature>
<organism evidence="5 6">
    <name type="scientific">Wenyingzhuangia marina</name>
    <dbReference type="NCBI Taxonomy" id="1195760"/>
    <lineage>
        <taxon>Bacteria</taxon>
        <taxon>Pseudomonadati</taxon>
        <taxon>Bacteroidota</taxon>
        <taxon>Flavobacteriia</taxon>
        <taxon>Flavobacteriales</taxon>
        <taxon>Flavobacteriaceae</taxon>
        <taxon>Wenyingzhuangia</taxon>
    </lineage>
</organism>
<keyword evidence="2" id="KW-0676">Redox-active center</keyword>
<dbReference type="RefSeq" id="WP_084730265.1">
    <property type="nucleotide sequence ID" value="NZ_BMEN01000004.1"/>
</dbReference>
<feature type="signal peptide" evidence="3">
    <location>
        <begin position="1"/>
        <end position="17"/>
    </location>
</feature>
<dbReference type="InterPro" id="IPR004879">
    <property type="entry name" value="Ssp411-like_TRX"/>
</dbReference>
<protein>
    <recommendedName>
        <fullName evidence="4">Spermatogenesis-associated protein 20-like TRX domain-containing protein</fullName>
    </recommendedName>
</protein>
<dbReference type="STRING" id="1195760.SAMN05444281_2223"/>
<evidence type="ECO:0000256" key="3">
    <source>
        <dbReference type="SAM" id="SignalP"/>
    </source>
</evidence>
<dbReference type="SUPFAM" id="SSF52833">
    <property type="entry name" value="Thioredoxin-like"/>
    <property type="match status" value="1"/>
</dbReference>
<dbReference type="PANTHER" id="PTHR15337">
    <property type="entry name" value="ANTERIOR GRADIENT PROTEIN-RELATED"/>
    <property type="match status" value="1"/>
</dbReference>
<dbReference type="Proteomes" id="UP000184109">
    <property type="component" value="Unassembled WGS sequence"/>
</dbReference>
<dbReference type="InterPro" id="IPR017937">
    <property type="entry name" value="Thioredoxin_CS"/>
</dbReference>
<name>A0A1M5W524_9FLAO</name>
<dbReference type="OrthoDB" id="9811036at2"/>
<keyword evidence="1 3" id="KW-0732">Signal</keyword>
<accession>A0A1M5W524</accession>
<reference evidence="6" key="1">
    <citation type="submission" date="2016-11" db="EMBL/GenBank/DDBJ databases">
        <authorList>
            <person name="Varghese N."/>
            <person name="Submissions S."/>
        </authorList>
    </citation>
    <scope>NUCLEOTIDE SEQUENCE [LARGE SCALE GENOMIC DNA]</scope>
    <source>
        <strain evidence="6">DSM 100572</strain>
    </source>
</reference>
<dbReference type="PROSITE" id="PS00194">
    <property type="entry name" value="THIOREDOXIN_1"/>
    <property type="match status" value="1"/>
</dbReference>
<dbReference type="Pfam" id="PF03190">
    <property type="entry name" value="Thioredox_DsbH"/>
    <property type="match status" value="1"/>
</dbReference>
<dbReference type="Gene3D" id="3.40.30.10">
    <property type="entry name" value="Glutaredoxin"/>
    <property type="match status" value="1"/>
</dbReference>
<dbReference type="InterPro" id="IPR036249">
    <property type="entry name" value="Thioredoxin-like_sf"/>
</dbReference>
<evidence type="ECO:0000259" key="4">
    <source>
        <dbReference type="Pfam" id="PF03190"/>
    </source>
</evidence>
<evidence type="ECO:0000313" key="5">
    <source>
        <dbReference type="EMBL" id="SHH82538.1"/>
    </source>
</evidence>